<evidence type="ECO:0000313" key="2">
    <source>
        <dbReference type="Proteomes" id="UP000092460"/>
    </source>
</evidence>
<evidence type="ECO:0000313" key="1">
    <source>
        <dbReference type="EnsemblMetazoa" id="GPPI012649-PA"/>
    </source>
</evidence>
<reference evidence="2" key="1">
    <citation type="submission" date="2015-01" db="EMBL/GenBank/DDBJ databases">
        <authorList>
            <person name="Aksoy S."/>
            <person name="Warren W."/>
            <person name="Wilson R.K."/>
        </authorList>
    </citation>
    <scope>NUCLEOTIDE SEQUENCE [LARGE SCALE GENOMIC DNA]</scope>
    <source>
        <strain evidence="2">IAEA</strain>
    </source>
</reference>
<dbReference type="Proteomes" id="UP000092460">
    <property type="component" value="Unassembled WGS sequence"/>
</dbReference>
<dbReference type="AlphaFoldDB" id="A0A1B0AY73"/>
<dbReference type="EnsemblMetazoa" id="GPPI012649-RA">
    <property type="protein sequence ID" value="GPPI012649-PA"/>
    <property type="gene ID" value="GPPI012649"/>
</dbReference>
<dbReference type="PROSITE" id="PS51257">
    <property type="entry name" value="PROKAR_LIPOPROTEIN"/>
    <property type="match status" value="1"/>
</dbReference>
<proteinExistence type="predicted"/>
<dbReference type="EMBL" id="JXJN01005564">
    <property type="status" value="NOT_ANNOTATED_CDS"/>
    <property type="molecule type" value="Genomic_DNA"/>
</dbReference>
<keyword evidence="2" id="KW-1185">Reference proteome</keyword>
<name>A0A1B0AY73_9MUSC</name>
<reference evidence="1" key="2">
    <citation type="submission" date="2020-05" db="UniProtKB">
        <authorList>
            <consortium name="EnsemblMetazoa"/>
        </authorList>
    </citation>
    <scope>IDENTIFICATION</scope>
    <source>
        <strain evidence="1">IAEA</strain>
    </source>
</reference>
<organism evidence="1 2">
    <name type="scientific">Glossina palpalis gambiensis</name>
    <dbReference type="NCBI Taxonomy" id="67801"/>
    <lineage>
        <taxon>Eukaryota</taxon>
        <taxon>Metazoa</taxon>
        <taxon>Ecdysozoa</taxon>
        <taxon>Arthropoda</taxon>
        <taxon>Hexapoda</taxon>
        <taxon>Insecta</taxon>
        <taxon>Pterygota</taxon>
        <taxon>Neoptera</taxon>
        <taxon>Endopterygota</taxon>
        <taxon>Diptera</taxon>
        <taxon>Brachycera</taxon>
        <taxon>Muscomorpha</taxon>
        <taxon>Hippoboscoidea</taxon>
        <taxon>Glossinidae</taxon>
        <taxon>Glossina</taxon>
    </lineage>
</organism>
<protein>
    <submittedName>
        <fullName evidence="1">Uncharacterized protein</fullName>
    </submittedName>
</protein>
<accession>A0A1B0AY73</accession>
<sequence>MRIIGGSYRSCICGSDGSRVCGCHGSSIGCSYRRRYGCGLLLQHRREQQRPQQEPKRQVYQKRSIPKQLKQCKQTSGIDHVRPVSIPLLHDSHMLHRVYVLLLHRYHPFQYEVASFPTAAAISIANADTSN</sequence>
<dbReference type="VEuPathDB" id="VectorBase:GPPI012649"/>